<reference evidence="5 6" key="1">
    <citation type="submission" date="2016-11" db="EMBL/GenBank/DDBJ databases">
        <authorList>
            <person name="Jaros S."/>
            <person name="Januszkiewicz K."/>
            <person name="Wedrychowicz H."/>
        </authorList>
    </citation>
    <scope>NUCLEOTIDE SEQUENCE [LARGE SCALE GENOMIC DNA]</scope>
    <source>
        <strain evidence="5 6">YL228</strain>
    </source>
</reference>
<name>A0A1K1NEH2_RUMFL</name>
<dbReference type="SMART" id="SM00342">
    <property type="entry name" value="HTH_ARAC"/>
    <property type="match status" value="1"/>
</dbReference>
<protein>
    <submittedName>
        <fullName evidence="5">AraC-type DNA-binding protein</fullName>
    </submittedName>
</protein>
<dbReference type="GO" id="GO:0043565">
    <property type="term" value="F:sequence-specific DNA binding"/>
    <property type="evidence" value="ECO:0007669"/>
    <property type="project" value="InterPro"/>
</dbReference>
<dbReference type="GO" id="GO:0003700">
    <property type="term" value="F:DNA-binding transcription factor activity"/>
    <property type="evidence" value="ECO:0007669"/>
    <property type="project" value="InterPro"/>
</dbReference>
<proteinExistence type="predicted"/>
<gene>
    <name evidence="5" type="ORF">SAMN02910280_1927</name>
</gene>
<evidence type="ECO:0000256" key="2">
    <source>
        <dbReference type="ARBA" id="ARBA00023125"/>
    </source>
</evidence>
<dbReference type="InterPro" id="IPR009057">
    <property type="entry name" value="Homeodomain-like_sf"/>
</dbReference>
<dbReference type="Gene3D" id="1.10.10.60">
    <property type="entry name" value="Homeodomain-like"/>
    <property type="match status" value="2"/>
</dbReference>
<keyword evidence="2 5" id="KW-0238">DNA-binding</keyword>
<accession>A0A1K1NEH2</accession>
<sequence>MKTDRDLNYRLYIQRSDGFTRSPFQNELSYYRTIQAGDVEGVKQRFETVRKNFFAGKGTLSDDPVRNIVYHFVTAVALVCRFCVEGGLPHDTAYTLSDIYIQRADKLNDVEKIIDLFLEMQLDFAERMRVLKKENVISLHVRRCIDYIYEHLHEELTLNVLAEYVGLNQSYLSKLFSKETGMSVKSFVTKAKISTAENLLKNSDFTCLDISLALGFSSQSAFISVFRKVNGMTPKKYREMHYMDVIEADKKEQKR</sequence>
<evidence type="ECO:0000256" key="3">
    <source>
        <dbReference type="ARBA" id="ARBA00023163"/>
    </source>
</evidence>
<dbReference type="PANTHER" id="PTHR43280:SF28">
    <property type="entry name" value="HTH-TYPE TRANSCRIPTIONAL ACTIVATOR RHAS"/>
    <property type="match status" value="1"/>
</dbReference>
<feature type="domain" description="HTH araC/xylS-type" evidence="4">
    <location>
        <begin position="142"/>
        <end position="240"/>
    </location>
</feature>
<keyword evidence="3" id="KW-0804">Transcription</keyword>
<dbReference type="InterPro" id="IPR020449">
    <property type="entry name" value="Tscrpt_reg_AraC-type_HTH"/>
</dbReference>
<keyword evidence="1" id="KW-0805">Transcription regulation</keyword>
<evidence type="ECO:0000313" key="6">
    <source>
        <dbReference type="Proteomes" id="UP000183461"/>
    </source>
</evidence>
<evidence type="ECO:0000259" key="4">
    <source>
        <dbReference type="PROSITE" id="PS01124"/>
    </source>
</evidence>
<dbReference type="PANTHER" id="PTHR43280">
    <property type="entry name" value="ARAC-FAMILY TRANSCRIPTIONAL REGULATOR"/>
    <property type="match status" value="1"/>
</dbReference>
<dbReference type="Proteomes" id="UP000183461">
    <property type="component" value="Unassembled WGS sequence"/>
</dbReference>
<evidence type="ECO:0000256" key="1">
    <source>
        <dbReference type="ARBA" id="ARBA00023015"/>
    </source>
</evidence>
<dbReference type="AlphaFoldDB" id="A0A1K1NEH2"/>
<dbReference type="SUPFAM" id="SSF46689">
    <property type="entry name" value="Homeodomain-like"/>
    <property type="match status" value="2"/>
</dbReference>
<dbReference type="InterPro" id="IPR018060">
    <property type="entry name" value="HTH_AraC"/>
</dbReference>
<dbReference type="RefSeq" id="WP_072300195.1">
    <property type="nucleotide sequence ID" value="NZ_FPIP01000004.1"/>
</dbReference>
<dbReference type="Pfam" id="PF12833">
    <property type="entry name" value="HTH_18"/>
    <property type="match status" value="1"/>
</dbReference>
<organism evidence="5 6">
    <name type="scientific">Ruminococcus flavefaciens</name>
    <dbReference type="NCBI Taxonomy" id="1265"/>
    <lineage>
        <taxon>Bacteria</taxon>
        <taxon>Bacillati</taxon>
        <taxon>Bacillota</taxon>
        <taxon>Clostridia</taxon>
        <taxon>Eubacteriales</taxon>
        <taxon>Oscillospiraceae</taxon>
        <taxon>Ruminococcus</taxon>
    </lineage>
</organism>
<dbReference type="EMBL" id="FPIP01000004">
    <property type="protein sequence ID" value="SFW33840.1"/>
    <property type="molecule type" value="Genomic_DNA"/>
</dbReference>
<dbReference type="PRINTS" id="PR00032">
    <property type="entry name" value="HTHARAC"/>
</dbReference>
<evidence type="ECO:0000313" key="5">
    <source>
        <dbReference type="EMBL" id="SFW33840.1"/>
    </source>
</evidence>
<dbReference type="PROSITE" id="PS01124">
    <property type="entry name" value="HTH_ARAC_FAMILY_2"/>
    <property type="match status" value="1"/>
</dbReference>